<gene>
    <name evidence="13" type="ORF">WG929_08175</name>
</gene>
<evidence type="ECO:0000256" key="6">
    <source>
        <dbReference type="ARBA" id="ARBA00022679"/>
    </source>
</evidence>
<evidence type="ECO:0000256" key="8">
    <source>
        <dbReference type="ARBA" id="ARBA00022777"/>
    </source>
</evidence>
<sequence length="458" mass="51769">MARYPAVTRVSWYRSLYFKVFVWFWLVIFLAMGLAVTTSDWVDNDFMRTADLADSRLLLSLMERQPPIVAEGRMLWRELQPGWNLVSVPVDRVDELPHDLEEFADRAGDLGVSLYGQNDGWLMLGPVQSGDYLYIGVSRQAWENFLDDNRRWVIPLVIVVVVTLLCFLLVWNLTLPMRRLQRVVRQMAEGNFDVTALAADISRKDEIGVLVAEVASMAGATQGLLHSHRQLLHDVSHELRSPLTRLQIALGIARKKDQQGVVAAEHNRIERAAFQVENLISQILDLARLSQLSSGQLQLETRSPCQQLDIWLQDAELELAARYIVVRRDYAGAPQQCCWDWVLIERAVDNLLRNAIRYSPDAGRLTIRVMEVDQRVDISVTDQGPGVPDDMLERIFSPFTQVDHARSPGAADMGYGLGLALVRRVVELHGGKVIAENVYPGLRVVLQLPTVNIPTTFV</sequence>
<feature type="domain" description="Histidine kinase" evidence="11">
    <location>
        <begin position="234"/>
        <end position="452"/>
    </location>
</feature>
<comment type="caution">
    <text evidence="13">The sequence shown here is derived from an EMBL/GenBank/DDBJ whole genome shotgun (WGS) entry which is preliminary data.</text>
</comment>
<dbReference type="SMART" id="SM00387">
    <property type="entry name" value="HATPase_c"/>
    <property type="match status" value="1"/>
</dbReference>
<evidence type="ECO:0000256" key="3">
    <source>
        <dbReference type="ARBA" id="ARBA00012438"/>
    </source>
</evidence>
<proteinExistence type="predicted"/>
<comment type="catalytic activity">
    <reaction evidence="1">
        <text>ATP + protein L-histidine = ADP + protein N-phospho-L-histidine.</text>
        <dbReference type="EC" id="2.7.13.3"/>
    </reaction>
</comment>
<dbReference type="RefSeq" id="WP_416205666.1">
    <property type="nucleotide sequence ID" value="NZ_JBBKTX010000008.1"/>
</dbReference>
<dbReference type="PANTHER" id="PTHR44936:SF10">
    <property type="entry name" value="SENSOR PROTEIN RSTB"/>
    <property type="match status" value="1"/>
</dbReference>
<keyword evidence="4" id="KW-1003">Cell membrane</keyword>
<evidence type="ECO:0000256" key="9">
    <source>
        <dbReference type="ARBA" id="ARBA00022840"/>
    </source>
</evidence>
<feature type="transmembrane region" description="Helical" evidence="10">
    <location>
        <begin position="152"/>
        <end position="175"/>
    </location>
</feature>
<keyword evidence="9" id="KW-0067">ATP-binding</keyword>
<dbReference type="InterPro" id="IPR036097">
    <property type="entry name" value="HisK_dim/P_sf"/>
</dbReference>
<name>A0ABW8NHI4_9GAMM</name>
<keyword evidence="6" id="KW-0808">Transferase</keyword>
<keyword evidence="14" id="KW-1185">Reference proteome</keyword>
<dbReference type="EC" id="2.7.13.3" evidence="3"/>
<dbReference type="InterPro" id="IPR003661">
    <property type="entry name" value="HisK_dim/P_dom"/>
</dbReference>
<comment type="subcellular location">
    <subcellularLocation>
        <location evidence="2">Cell membrane</location>
        <topology evidence="2">Multi-pass membrane protein</topology>
    </subcellularLocation>
</comment>
<dbReference type="SUPFAM" id="SSF47384">
    <property type="entry name" value="Homodimeric domain of signal transducing histidine kinase"/>
    <property type="match status" value="1"/>
</dbReference>
<keyword evidence="10" id="KW-1133">Transmembrane helix</keyword>
<dbReference type="CDD" id="cd00082">
    <property type="entry name" value="HisKA"/>
    <property type="match status" value="1"/>
</dbReference>
<dbReference type="InterPro" id="IPR036890">
    <property type="entry name" value="HATPase_C_sf"/>
</dbReference>
<keyword evidence="10" id="KW-0472">Membrane</keyword>
<dbReference type="PRINTS" id="PR00344">
    <property type="entry name" value="BCTRLSENSOR"/>
</dbReference>
<keyword evidence="7" id="KW-0547">Nucleotide-binding</keyword>
<dbReference type="Pfam" id="PF00672">
    <property type="entry name" value="HAMP"/>
    <property type="match status" value="1"/>
</dbReference>
<dbReference type="InterPro" id="IPR003660">
    <property type="entry name" value="HAMP_dom"/>
</dbReference>
<dbReference type="SUPFAM" id="SSF55874">
    <property type="entry name" value="ATPase domain of HSP90 chaperone/DNA topoisomerase II/histidine kinase"/>
    <property type="match status" value="1"/>
</dbReference>
<dbReference type="Pfam" id="PF00512">
    <property type="entry name" value="HisKA"/>
    <property type="match status" value="1"/>
</dbReference>
<dbReference type="Gene3D" id="1.10.8.500">
    <property type="entry name" value="HAMP domain in histidine kinase"/>
    <property type="match status" value="1"/>
</dbReference>
<dbReference type="InterPro" id="IPR050980">
    <property type="entry name" value="2C_sensor_his_kinase"/>
</dbReference>
<dbReference type="Pfam" id="PF02518">
    <property type="entry name" value="HATPase_c"/>
    <property type="match status" value="1"/>
</dbReference>
<evidence type="ECO:0000256" key="2">
    <source>
        <dbReference type="ARBA" id="ARBA00004651"/>
    </source>
</evidence>
<protein>
    <recommendedName>
        <fullName evidence="3">histidine kinase</fullName>
        <ecNumber evidence="3">2.7.13.3</ecNumber>
    </recommendedName>
</protein>
<evidence type="ECO:0000256" key="1">
    <source>
        <dbReference type="ARBA" id="ARBA00000085"/>
    </source>
</evidence>
<reference evidence="13 14" key="1">
    <citation type="submission" date="2024-03" db="EMBL/GenBank/DDBJ databases">
        <title>High-quality draft genome sequence of Oceanobacter sp. wDCs-4.</title>
        <authorList>
            <person name="Dong C."/>
        </authorList>
    </citation>
    <scope>NUCLEOTIDE SEQUENCE [LARGE SCALE GENOMIC DNA]</scope>
    <source>
        <strain evidence="14">wDCs-4</strain>
    </source>
</reference>
<dbReference type="Proteomes" id="UP001620597">
    <property type="component" value="Unassembled WGS sequence"/>
</dbReference>
<dbReference type="PROSITE" id="PS50885">
    <property type="entry name" value="HAMP"/>
    <property type="match status" value="1"/>
</dbReference>
<evidence type="ECO:0000313" key="13">
    <source>
        <dbReference type="EMBL" id="MFK4752385.1"/>
    </source>
</evidence>
<evidence type="ECO:0000256" key="4">
    <source>
        <dbReference type="ARBA" id="ARBA00022475"/>
    </source>
</evidence>
<dbReference type="PROSITE" id="PS50109">
    <property type="entry name" value="HIS_KIN"/>
    <property type="match status" value="1"/>
</dbReference>
<dbReference type="Gene3D" id="1.10.287.130">
    <property type="match status" value="1"/>
</dbReference>
<dbReference type="PANTHER" id="PTHR44936">
    <property type="entry name" value="SENSOR PROTEIN CREC"/>
    <property type="match status" value="1"/>
</dbReference>
<dbReference type="SMART" id="SM00388">
    <property type="entry name" value="HisKA"/>
    <property type="match status" value="1"/>
</dbReference>
<keyword evidence="8 13" id="KW-0418">Kinase</keyword>
<dbReference type="SMART" id="SM00304">
    <property type="entry name" value="HAMP"/>
    <property type="match status" value="1"/>
</dbReference>
<organism evidence="13 14">
    <name type="scientific">Oceanobacter antarcticus</name>
    <dbReference type="NCBI Taxonomy" id="3133425"/>
    <lineage>
        <taxon>Bacteria</taxon>
        <taxon>Pseudomonadati</taxon>
        <taxon>Pseudomonadota</taxon>
        <taxon>Gammaproteobacteria</taxon>
        <taxon>Oceanospirillales</taxon>
        <taxon>Oceanospirillaceae</taxon>
        <taxon>Oceanobacter</taxon>
    </lineage>
</organism>
<evidence type="ECO:0000259" key="11">
    <source>
        <dbReference type="PROSITE" id="PS50109"/>
    </source>
</evidence>
<evidence type="ECO:0000256" key="7">
    <source>
        <dbReference type="ARBA" id="ARBA00022741"/>
    </source>
</evidence>
<dbReference type="SUPFAM" id="SSF158472">
    <property type="entry name" value="HAMP domain-like"/>
    <property type="match status" value="1"/>
</dbReference>
<dbReference type="InterPro" id="IPR005467">
    <property type="entry name" value="His_kinase_dom"/>
</dbReference>
<dbReference type="Gene3D" id="3.30.565.10">
    <property type="entry name" value="Histidine kinase-like ATPase, C-terminal domain"/>
    <property type="match status" value="1"/>
</dbReference>
<evidence type="ECO:0000256" key="10">
    <source>
        <dbReference type="SAM" id="Phobius"/>
    </source>
</evidence>
<evidence type="ECO:0000259" key="12">
    <source>
        <dbReference type="PROSITE" id="PS50885"/>
    </source>
</evidence>
<accession>A0ABW8NHI4</accession>
<feature type="domain" description="HAMP" evidence="12">
    <location>
        <begin position="171"/>
        <end position="226"/>
    </location>
</feature>
<evidence type="ECO:0000313" key="14">
    <source>
        <dbReference type="Proteomes" id="UP001620597"/>
    </source>
</evidence>
<feature type="transmembrane region" description="Helical" evidence="10">
    <location>
        <begin position="20"/>
        <end position="38"/>
    </location>
</feature>
<dbReference type="CDD" id="cd06225">
    <property type="entry name" value="HAMP"/>
    <property type="match status" value="1"/>
</dbReference>
<keyword evidence="10" id="KW-0812">Transmembrane</keyword>
<keyword evidence="5" id="KW-0597">Phosphoprotein</keyword>
<dbReference type="EMBL" id="JBBKTX010000008">
    <property type="protein sequence ID" value="MFK4752385.1"/>
    <property type="molecule type" value="Genomic_DNA"/>
</dbReference>
<dbReference type="GO" id="GO:0016301">
    <property type="term" value="F:kinase activity"/>
    <property type="evidence" value="ECO:0007669"/>
    <property type="project" value="UniProtKB-KW"/>
</dbReference>
<dbReference type="InterPro" id="IPR004358">
    <property type="entry name" value="Sig_transdc_His_kin-like_C"/>
</dbReference>
<dbReference type="InterPro" id="IPR003594">
    <property type="entry name" value="HATPase_dom"/>
</dbReference>
<evidence type="ECO:0000256" key="5">
    <source>
        <dbReference type="ARBA" id="ARBA00022553"/>
    </source>
</evidence>